<dbReference type="RefSeq" id="WP_344542257.1">
    <property type="nucleotide sequence ID" value="NZ_BAAATD010000004.1"/>
</dbReference>
<comment type="caution">
    <text evidence="8">The sequence shown here is derived from an EMBL/GenBank/DDBJ whole genome shotgun (WGS) entry which is preliminary data.</text>
</comment>
<evidence type="ECO:0000313" key="8">
    <source>
        <dbReference type="EMBL" id="GAA2599288.1"/>
    </source>
</evidence>
<dbReference type="InterPro" id="IPR011009">
    <property type="entry name" value="Kinase-like_dom_sf"/>
</dbReference>
<dbReference type="InterPro" id="IPR008271">
    <property type="entry name" value="Ser/Thr_kinase_AS"/>
</dbReference>
<dbReference type="PANTHER" id="PTHR43289">
    <property type="entry name" value="MITOGEN-ACTIVATED PROTEIN KINASE KINASE KINASE 20-RELATED"/>
    <property type="match status" value="1"/>
</dbReference>
<accession>A0ABN3PW49</accession>
<feature type="binding site" evidence="5">
    <location>
        <position position="45"/>
    </location>
    <ligand>
        <name>ATP</name>
        <dbReference type="ChEBI" id="CHEBI:30616"/>
    </ligand>
</feature>
<evidence type="ECO:0000256" key="2">
    <source>
        <dbReference type="ARBA" id="ARBA00022741"/>
    </source>
</evidence>
<dbReference type="CDD" id="cd14014">
    <property type="entry name" value="STKc_PknB_like"/>
    <property type="match status" value="1"/>
</dbReference>
<feature type="compositionally biased region" description="Pro residues" evidence="6">
    <location>
        <begin position="328"/>
        <end position="384"/>
    </location>
</feature>
<organism evidence="8 9">
    <name type="scientific">Actinomadura fulvescens</name>
    <dbReference type="NCBI Taxonomy" id="46160"/>
    <lineage>
        <taxon>Bacteria</taxon>
        <taxon>Bacillati</taxon>
        <taxon>Actinomycetota</taxon>
        <taxon>Actinomycetes</taxon>
        <taxon>Streptosporangiales</taxon>
        <taxon>Thermomonosporaceae</taxon>
        <taxon>Actinomadura</taxon>
    </lineage>
</organism>
<dbReference type="InterPro" id="IPR017441">
    <property type="entry name" value="Protein_kinase_ATP_BS"/>
</dbReference>
<dbReference type="Proteomes" id="UP001501509">
    <property type="component" value="Unassembled WGS sequence"/>
</dbReference>
<dbReference type="SMART" id="SM00220">
    <property type="entry name" value="S_TKc"/>
    <property type="match status" value="1"/>
</dbReference>
<name>A0ABN3PW49_9ACTN</name>
<dbReference type="Pfam" id="PF00069">
    <property type="entry name" value="Pkinase"/>
    <property type="match status" value="1"/>
</dbReference>
<feature type="compositionally biased region" description="Low complexity" evidence="6">
    <location>
        <begin position="422"/>
        <end position="449"/>
    </location>
</feature>
<feature type="compositionally biased region" description="Pro residues" evidence="6">
    <location>
        <begin position="300"/>
        <end position="315"/>
    </location>
</feature>
<keyword evidence="2 5" id="KW-0547">Nucleotide-binding</keyword>
<dbReference type="PROSITE" id="PS00107">
    <property type="entry name" value="PROTEIN_KINASE_ATP"/>
    <property type="match status" value="1"/>
</dbReference>
<dbReference type="Gene3D" id="1.10.510.10">
    <property type="entry name" value="Transferase(Phosphotransferase) domain 1"/>
    <property type="match status" value="1"/>
</dbReference>
<dbReference type="InterPro" id="IPR000719">
    <property type="entry name" value="Prot_kinase_dom"/>
</dbReference>
<feature type="domain" description="Protein kinase" evidence="7">
    <location>
        <begin position="17"/>
        <end position="272"/>
    </location>
</feature>
<reference evidence="8 9" key="1">
    <citation type="journal article" date="2019" name="Int. J. Syst. Evol. Microbiol.">
        <title>The Global Catalogue of Microorganisms (GCM) 10K type strain sequencing project: providing services to taxonomists for standard genome sequencing and annotation.</title>
        <authorList>
            <consortium name="The Broad Institute Genomics Platform"/>
            <consortium name="The Broad Institute Genome Sequencing Center for Infectious Disease"/>
            <person name="Wu L."/>
            <person name="Ma J."/>
        </authorList>
    </citation>
    <scope>NUCLEOTIDE SEQUENCE [LARGE SCALE GENOMIC DNA]</scope>
    <source>
        <strain evidence="8 9">JCM 6833</strain>
    </source>
</reference>
<proteinExistence type="predicted"/>
<evidence type="ECO:0000256" key="3">
    <source>
        <dbReference type="ARBA" id="ARBA00022777"/>
    </source>
</evidence>
<feature type="region of interest" description="Disordered" evidence="6">
    <location>
        <begin position="422"/>
        <end position="456"/>
    </location>
</feature>
<evidence type="ECO:0000256" key="4">
    <source>
        <dbReference type="ARBA" id="ARBA00022840"/>
    </source>
</evidence>
<evidence type="ECO:0000256" key="5">
    <source>
        <dbReference type="PROSITE-ProRule" id="PRU10141"/>
    </source>
</evidence>
<evidence type="ECO:0000313" key="9">
    <source>
        <dbReference type="Proteomes" id="UP001501509"/>
    </source>
</evidence>
<feature type="region of interest" description="Disordered" evidence="6">
    <location>
        <begin position="286"/>
        <end position="391"/>
    </location>
</feature>
<gene>
    <name evidence="8" type="ORF">GCM10010411_36090</name>
</gene>
<sequence>MSPEPLRSADPTRLGPYRLTARLGRGGMGTVYLGETTDARPVAVKVINAELADDPAFHDRFRREVTAARQVRRFSTAAVLDAQLDGEPLYVVTEYVDGPSLDQAVQENGPMHGGALEGLAVGIATALSSIHAAGIVHRDLKPSNVLLSSTGPRVIDFGIARALDAVDGPTRTGQFVGTPAYIAPELMRGEEVSPAADVFAWACVVAYAGTGRAPFSGATVPETLYRVAHDAPVLDGLDPDLRDVVSAALDKDPARRPSTQDVLARLVGHTDPNPSRLADTIQASWPQNAPQDGRTLAEPQSPPPPPGPPPAPAEPVPTTRVAQHEIPSTPPPPGSPSTPPPRSTSTPPPGSPSAPSSTPPPSPPSGPPLPPLSMPPPTMPPGAAPRPVRSRSSKRKAYLAMACGAPAVVAAVVLAAIFAPGDASKGSSSGSGRSGSSSNPSPSGGASDGSRSDQPKDGAEIVARQRFSDGAAGFDMDPLGCGQAADNALRISAVLTDEAKYCTVPGQQPRPSHRYLHDVKVKLQSGPANGRWEAGLVMVGDGTNGYAVVLGPDGKVSIRKQVAGKSTDSLRVAPVEDFEADDFNRLQVLLDLNGPHTVIKVWANEKQAFTYTDTDRPLKVGKSHLMVNRPKISAQNTDAVAFFDDFSLSEPKE</sequence>
<keyword evidence="9" id="KW-1185">Reference proteome</keyword>
<keyword evidence="3" id="KW-0418">Kinase</keyword>
<dbReference type="Gene3D" id="2.60.120.560">
    <property type="entry name" value="Exo-inulinase, domain 1"/>
    <property type="match status" value="1"/>
</dbReference>
<evidence type="ECO:0000259" key="7">
    <source>
        <dbReference type="PROSITE" id="PS50011"/>
    </source>
</evidence>
<keyword evidence="1" id="KW-0808">Transferase</keyword>
<dbReference type="SUPFAM" id="SSF56112">
    <property type="entry name" value="Protein kinase-like (PK-like)"/>
    <property type="match status" value="1"/>
</dbReference>
<dbReference type="PROSITE" id="PS50011">
    <property type="entry name" value="PROTEIN_KINASE_DOM"/>
    <property type="match status" value="1"/>
</dbReference>
<dbReference type="EMBL" id="BAAATD010000004">
    <property type="protein sequence ID" value="GAA2599288.1"/>
    <property type="molecule type" value="Genomic_DNA"/>
</dbReference>
<dbReference type="PANTHER" id="PTHR43289:SF34">
    <property type="entry name" value="SERINE_THREONINE-PROTEIN KINASE YBDM-RELATED"/>
    <property type="match status" value="1"/>
</dbReference>
<evidence type="ECO:0000256" key="1">
    <source>
        <dbReference type="ARBA" id="ARBA00022679"/>
    </source>
</evidence>
<keyword evidence="4 5" id="KW-0067">ATP-binding</keyword>
<dbReference type="PROSITE" id="PS00108">
    <property type="entry name" value="PROTEIN_KINASE_ST"/>
    <property type="match status" value="1"/>
</dbReference>
<dbReference type="Gene3D" id="3.30.200.20">
    <property type="entry name" value="Phosphorylase Kinase, domain 1"/>
    <property type="match status" value="1"/>
</dbReference>
<protein>
    <recommendedName>
        <fullName evidence="7">Protein kinase domain-containing protein</fullName>
    </recommendedName>
</protein>
<evidence type="ECO:0000256" key="6">
    <source>
        <dbReference type="SAM" id="MobiDB-lite"/>
    </source>
</evidence>